<dbReference type="SUPFAM" id="SSF50998">
    <property type="entry name" value="Quinoprotein alcohol dehydrogenase-like"/>
    <property type="match status" value="1"/>
</dbReference>
<dbReference type="InterPro" id="IPR018391">
    <property type="entry name" value="PQQ_b-propeller_rpt"/>
</dbReference>
<feature type="domain" description="Pyrrolo-quinoline quinone repeat" evidence="3">
    <location>
        <begin position="264"/>
        <end position="442"/>
    </location>
</feature>
<keyword evidence="5" id="KW-1185">Reference proteome</keyword>
<protein>
    <submittedName>
        <fullName evidence="4">PQQ-binding-like beta-propeller repeat protein</fullName>
    </submittedName>
</protein>
<evidence type="ECO:0000256" key="2">
    <source>
        <dbReference type="SAM" id="Phobius"/>
    </source>
</evidence>
<dbReference type="SMART" id="SM00564">
    <property type="entry name" value="PQQ"/>
    <property type="match status" value="2"/>
</dbReference>
<dbReference type="InterPro" id="IPR002372">
    <property type="entry name" value="PQQ_rpt_dom"/>
</dbReference>
<reference evidence="4" key="1">
    <citation type="submission" date="2020-10" db="EMBL/GenBank/DDBJ databases">
        <title>De novo genome project of the cellulose decomposer Thermobifida halotolerans type strain.</title>
        <authorList>
            <person name="Nagy I."/>
            <person name="Horvath B."/>
            <person name="Kukolya J."/>
            <person name="Nagy I."/>
            <person name="Orsini M."/>
        </authorList>
    </citation>
    <scope>NUCLEOTIDE SEQUENCE</scope>
    <source>
        <strain evidence="4">DSM 44931</strain>
    </source>
</reference>
<evidence type="ECO:0000259" key="3">
    <source>
        <dbReference type="Pfam" id="PF13360"/>
    </source>
</evidence>
<keyword evidence="2" id="KW-1133">Transmembrane helix</keyword>
<feature type="region of interest" description="Disordered" evidence="1">
    <location>
        <begin position="578"/>
        <end position="600"/>
    </location>
</feature>
<feature type="transmembrane region" description="Helical" evidence="2">
    <location>
        <begin position="137"/>
        <end position="157"/>
    </location>
</feature>
<name>A0A399G5N7_9ACTN</name>
<feature type="transmembrane region" description="Helical" evidence="2">
    <location>
        <begin position="12"/>
        <end position="34"/>
    </location>
</feature>
<feature type="transmembrane region" description="Helical" evidence="2">
    <location>
        <begin position="105"/>
        <end position="125"/>
    </location>
</feature>
<keyword evidence="2" id="KW-0812">Transmembrane</keyword>
<accession>A0A399G5N7</accession>
<dbReference type="Pfam" id="PF13360">
    <property type="entry name" value="PQQ_2"/>
    <property type="match status" value="1"/>
</dbReference>
<dbReference type="Proteomes" id="UP000265719">
    <property type="component" value="Chromosome"/>
</dbReference>
<dbReference type="KEGG" id="thao:NI17_000585"/>
<dbReference type="InterPro" id="IPR015943">
    <property type="entry name" value="WD40/YVTN_repeat-like_dom_sf"/>
</dbReference>
<evidence type="ECO:0000256" key="1">
    <source>
        <dbReference type="SAM" id="MobiDB-lite"/>
    </source>
</evidence>
<dbReference type="Gene3D" id="2.130.10.10">
    <property type="entry name" value="YVTN repeat-like/Quinoprotein amine dehydrogenase"/>
    <property type="match status" value="1"/>
</dbReference>
<dbReference type="OrthoDB" id="3420039at2"/>
<dbReference type="AlphaFoldDB" id="A0A399G5N7"/>
<organism evidence="4 5">
    <name type="scientific">Thermobifida halotolerans</name>
    <dbReference type="NCBI Taxonomy" id="483545"/>
    <lineage>
        <taxon>Bacteria</taxon>
        <taxon>Bacillati</taxon>
        <taxon>Actinomycetota</taxon>
        <taxon>Actinomycetes</taxon>
        <taxon>Streptosporangiales</taxon>
        <taxon>Nocardiopsidaceae</taxon>
        <taxon>Thermobifida</taxon>
    </lineage>
</organism>
<sequence length="600" mass="62331">MNSPDAPPRARVPAWAGIVLCVAGALAALTAPLFSTAESSGVPAAVRVVLWVLAGGLTVGSLLTEGASRWRRTLPVVGVVVAAAVDLVAFRNLLTGQEHGGPWQFSHLVGVVAALLGAGAVAAAGTSLHPGRRRSSLLVPAVGLLLAPVLLLVPAFVADLARAEHTTASAETPPPVPTKVTEAAWEWTAPEGVRVTGVHPTAAGALVSLGDGVIALDTATGEEAWRYRSPDIGDVDVRVTPDGATVVLSFTDLRTRGPRDGLLTLDAATGQILSDDLMPGLLPTPGGGAWEEAPTIGALTDTARITGGPDRALEARDLTDNTLVWSAEVPSGCVWRTDLPQSLQVVGGSVLVSGFCGTSQREEDDATAVLFALDSATGEQQWRYEWTAEAGAYQSSHPPAFSGSPRLAVWEAVSDGSVVVVDSLNHDGDLLVLDPASGDLLAGTPRSPVSESAGPVRFTSDGFVAFPRPGDDTEPVVVAYRDLSGELVDTVETPYQDLLHALPLGSWEEQSVWVSLEEWTETGEHGPGWRYDVTVLPRDGEPVRVPLDGVAVPVPEPSALRLLPAPGALLVVRTGQVEVPDHTDSSSGSEESPVQIVGLA</sequence>
<dbReference type="EMBL" id="CP063196">
    <property type="protein sequence ID" value="UOE19800.1"/>
    <property type="molecule type" value="Genomic_DNA"/>
</dbReference>
<proteinExistence type="predicted"/>
<feature type="transmembrane region" description="Helical" evidence="2">
    <location>
        <begin position="74"/>
        <end position="93"/>
    </location>
</feature>
<evidence type="ECO:0000313" key="5">
    <source>
        <dbReference type="Proteomes" id="UP000265719"/>
    </source>
</evidence>
<dbReference type="RefSeq" id="WP_068687712.1">
    <property type="nucleotide sequence ID" value="NZ_CP063196.1"/>
</dbReference>
<evidence type="ECO:0000313" key="4">
    <source>
        <dbReference type="EMBL" id="UOE19800.1"/>
    </source>
</evidence>
<dbReference type="InterPro" id="IPR011047">
    <property type="entry name" value="Quinoprotein_ADH-like_sf"/>
</dbReference>
<feature type="transmembrane region" description="Helical" evidence="2">
    <location>
        <begin position="40"/>
        <end position="62"/>
    </location>
</feature>
<gene>
    <name evidence="4" type="ORF">NI17_000585</name>
</gene>
<keyword evidence="2" id="KW-0472">Membrane</keyword>